<dbReference type="GO" id="GO:0032259">
    <property type="term" value="P:methylation"/>
    <property type="evidence" value="ECO:0007669"/>
    <property type="project" value="UniProtKB-KW"/>
</dbReference>
<reference evidence="5 6" key="1">
    <citation type="submission" date="2021-11" db="EMBL/GenBank/DDBJ databases">
        <authorList>
            <person name="Liang Q."/>
            <person name="Mou H."/>
            <person name="Liu Z."/>
        </authorList>
    </citation>
    <scope>NUCLEOTIDE SEQUENCE [LARGE SCALE GENOMIC DNA]</scope>
    <source>
        <strain evidence="5 6">CHU3</strain>
    </source>
</reference>
<dbReference type="EMBL" id="JAJIRN010000007">
    <property type="protein sequence ID" value="MCV2369489.1"/>
    <property type="molecule type" value="Genomic_DNA"/>
</dbReference>
<comment type="caution">
    <text evidence="5">The sequence shown here is derived from an EMBL/GenBank/DDBJ whole genome shotgun (WGS) entry which is preliminary data.</text>
</comment>
<evidence type="ECO:0000313" key="5">
    <source>
        <dbReference type="EMBL" id="MCV2369489.1"/>
    </source>
</evidence>
<dbReference type="PANTHER" id="PTHR32183">
    <property type="match status" value="1"/>
</dbReference>
<dbReference type="Pfam" id="PF05724">
    <property type="entry name" value="TPMT"/>
    <property type="match status" value="1"/>
</dbReference>
<keyword evidence="4" id="KW-0949">S-adenosyl-L-methionine</keyword>
<protein>
    <submittedName>
        <fullName evidence="5">TPMT family class I SAM-dependent methyltransferase</fullName>
    </submittedName>
</protein>
<gene>
    <name evidence="5" type="ORF">LNV07_15535</name>
</gene>
<name>A0ABT2YHF6_9BURK</name>
<keyword evidence="6" id="KW-1185">Reference proteome</keyword>
<evidence type="ECO:0000256" key="2">
    <source>
        <dbReference type="ARBA" id="ARBA00022603"/>
    </source>
</evidence>
<dbReference type="SUPFAM" id="SSF53335">
    <property type="entry name" value="S-adenosyl-L-methionine-dependent methyltransferases"/>
    <property type="match status" value="1"/>
</dbReference>
<keyword evidence="2 5" id="KW-0489">Methyltransferase</keyword>
<evidence type="ECO:0000256" key="3">
    <source>
        <dbReference type="ARBA" id="ARBA00022679"/>
    </source>
</evidence>
<evidence type="ECO:0000256" key="1">
    <source>
        <dbReference type="ARBA" id="ARBA00022553"/>
    </source>
</evidence>
<accession>A0ABT2YHF6</accession>
<dbReference type="RefSeq" id="WP_263572087.1">
    <property type="nucleotide sequence ID" value="NZ_JAJIRN010000007.1"/>
</dbReference>
<organism evidence="5 6">
    <name type="scientific">Roseateles oligotrophus</name>
    <dbReference type="NCBI Taxonomy" id="1769250"/>
    <lineage>
        <taxon>Bacteria</taxon>
        <taxon>Pseudomonadati</taxon>
        <taxon>Pseudomonadota</taxon>
        <taxon>Betaproteobacteria</taxon>
        <taxon>Burkholderiales</taxon>
        <taxon>Sphaerotilaceae</taxon>
        <taxon>Roseateles</taxon>
    </lineage>
</organism>
<proteinExistence type="predicted"/>
<sequence>MAGPTQEFWQQRFVSGQIPWDRGEAQPQLKQWLAQGLITPGQSLLVPGCGRGHELLLLAKAGVKVLGLDYAPAAVDLARTQLAAHDASGLARVEQANVLTWQAEAALDAIYEQTCLCALHPDHWRRYADQLHSWLKPGGRLFALLMQARRESAGVGVLEGPPYHCDIQAVRALFPIDRWDWPAPPYAAHAHAQGWTELAVVLTRR</sequence>
<dbReference type="InterPro" id="IPR029063">
    <property type="entry name" value="SAM-dependent_MTases_sf"/>
</dbReference>
<dbReference type="GO" id="GO:0008168">
    <property type="term" value="F:methyltransferase activity"/>
    <property type="evidence" value="ECO:0007669"/>
    <property type="project" value="UniProtKB-KW"/>
</dbReference>
<keyword evidence="1" id="KW-0597">Phosphoprotein</keyword>
<keyword evidence="3" id="KW-0808">Transferase</keyword>
<evidence type="ECO:0000256" key="4">
    <source>
        <dbReference type="ARBA" id="ARBA00022691"/>
    </source>
</evidence>
<dbReference type="InterPro" id="IPR008854">
    <property type="entry name" value="TPMT"/>
</dbReference>
<dbReference type="PANTHER" id="PTHR32183:SF6">
    <property type="entry name" value="CYSTEINE SULFINATE DESULFINASE_CYSTEINE DESULFURASE AND RELATED ENZYMES"/>
    <property type="match status" value="1"/>
</dbReference>
<dbReference type="Proteomes" id="UP001209701">
    <property type="component" value="Unassembled WGS sequence"/>
</dbReference>
<dbReference type="CDD" id="cd02440">
    <property type="entry name" value="AdoMet_MTases"/>
    <property type="match status" value="1"/>
</dbReference>
<dbReference type="Gene3D" id="3.40.50.150">
    <property type="entry name" value="Vaccinia Virus protein VP39"/>
    <property type="match status" value="1"/>
</dbReference>
<evidence type="ECO:0000313" key="6">
    <source>
        <dbReference type="Proteomes" id="UP001209701"/>
    </source>
</evidence>
<dbReference type="PROSITE" id="PS51585">
    <property type="entry name" value="SAM_MT_TPMT"/>
    <property type="match status" value="1"/>
</dbReference>